<dbReference type="Proteomes" id="UP000308671">
    <property type="component" value="Unassembled WGS sequence"/>
</dbReference>
<accession>A0A4S8QZV7</accession>
<organism evidence="1 2">
    <name type="scientific">Botrytis galanthina</name>
    <dbReference type="NCBI Taxonomy" id="278940"/>
    <lineage>
        <taxon>Eukaryota</taxon>
        <taxon>Fungi</taxon>
        <taxon>Dikarya</taxon>
        <taxon>Ascomycota</taxon>
        <taxon>Pezizomycotina</taxon>
        <taxon>Leotiomycetes</taxon>
        <taxon>Helotiales</taxon>
        <taxon>Sclerotiniaceae</taxon>
        <taxon>Botrytis</taxon>
    </lineage>
</organism>
<sequence>MNMKTLDDPHKSGPLVSSSTIALDECLERTMVNPDRSERFPEPEVGAGTGDLSASLAAAVKRIFKKSWDRIYHDGY</sequence>
<evidence type="ECO:0000313" key="1">
    <source>
        <dbReference type="EMBL" id="THV50600.1"/>
    </source>
</evidence>
<keyword evidence="2" id="KW-1185">Reference proteome</keyword>
<reference evidence="1 2" key="1">
    <citation type="submission" date="2017-12" db="EMBL/GenBank/DDBJ databases">
        <title>Comparative genomics of Botrytis spp.</title>
        <authorList>
            <person name="Valero-Jimenez C.A."/>
            <person name="Tapia P."/>
            <person name="Veloso J."/>
            <person name="Silva-Moreno E."/>
            <person name="Staats M."/>
            <person name="Valdes J.H."/>
            <person name="Van Kan J.A.L."/>
        </authorList>
    </citation>
    <scope>NUCLEOTIDE SEQUENCE [LARGE SCALE GENOMIC DNA]</scope>
    <source>
        <strain evidence="1 2">MUCL435</strain>
    </source>
</reference>
<comment type="caution">
    <text evidence="1">The sequence shown here is derived from an EMBL/GenBank/DDBJ whole genome shotgun (WGS) entry which is preliminary data.</text>
</comment>
<name>A0A4S8QZV7_9HELO</name>
<protein>
    <submittedName>
        <fullName evidence="1">Uncharacterized protein</fullName>
    </submittedName>
</protein>
<proteinExistence type="predicted"/>
<gene>
    <name evidence="1" type="ORF">BGAL_0144g00240</name>
</gene>
<dbReference type="EMBL" id="PQXL01000144">
    <property type="protein sequence ID" value="THV50600.1"/>
    <property type="molecule type" value="Genomic_DNA"/>
</dbReference>
<evidence type="ECO:0000313" key="2">
    <source>
        <dbReference type="Proteomes" id="UP000308671"/>
    </source>
</evidence>
<dbReference type="AlphaFoldDB" id="A0A4S8QZV7"/>